<reference evidence="2 3" key="1">
    <citation type="submission" date="2016-10" db="EMBL/GenBank/DDBJ databases">
        <title>Genome sequence of a sulfur-reducing bacterium Desulfurobacterium indicum K6013.</title>
        <authorList>
            <person name="Cao J."/>
            <person name="Shao Z."/>
            <person name="Alain K."/>
            <person name="Jebbar M."/>
        </authorList>
    </citation>
    <scope>NUCLEOTIDE SEQUENCE [LARGE SCALE GENOMIC DNA]</scope>
    <source>
        <strain evidence="2 3">K6013</strain>
    </source>
</reference>
<dbReference type="RefSeq" id="WP_076713113.1">
    <property type="nucleotide sequence ID" value="NZ_MOEN01000018.1"/>
</dbReference>
<dbReference type="Gene3D" id="3.30.70.1890">
    <property type="match status" value="1"/>
</dbReference>
<dbReference type="Pfam" id="PF10040">
    <property type="entry name" value="CRISPR_Cas6"/>
    <property type="match status" value="1"/>
</dbReference>
<dbReference type="CDD" id="cd21141">
    <property type="entry name" value="Cas6_III-like"/>
    <property type="match status" value="1"/>
</dbReference>
<keyword evidence="3" id="KW-1185">Reference proteome</keyword>
<dbReference type="AlphaFoldDB" id="A0A1R1MKV4"/>
<dbReference type="InterPro" id="IPR019267">
    <property type="entry name" value="CRISPR-assoc_Cas6_C"/>
</dbReference>
<gene>
    <name evidence="2" type="ORF">BLW93_05560</name>
</gene>
<dbReference type="EMBL" id="MOEN01000018">
    <property type="protein sequence ID" value="OMH40393.1"/>
    <property type="molecule type" value="Genomic_DNA"/>
</dbReference>
<protein>
    <recommendedName>
        <fullName evidence="1">CRISPR-associated protein Cas6 C-terminal domain-containing protein</fullName>
    </recommendedName>
</protein>
<dbReference type="Proteomes" id="UP000187408">
    <property type="component" value="Unassembled WGS sequence"/>
</dbReference>
<dbReference type="OrthoDB" id="425607at2"/>
<evidence type="ECO:0000313" key="3">
    <source>
        <dbReference type="Proteomes" id="UP000187408"/>
    </source>
</evidence>
<evidence type="ECO:0000259" key="1">
    <source>
        <dbReference type="Pfam" id="PF10040"/>
    </source>
</evidence>
<name>A0A1R1MKV4_9BACT</name>
<sequence>MPGKIRIIFEADNPIPVSDLSPDRIHGLFFSILDNETAEKLHLIKGLKPFTLCCPVYFRSKKEKVKRFFVEITFLEDWLLSKTTTAVILNSRNRDYYLNSYKIRLFRTFKIDSDDIISYESIKEKANSNTKDIILDFITPTTFKRGKYDYPLPEPSLIYKSILKKWNRFSGERLPSKEILEKVRKDIQIAGCWIKTTKLEMASLKKITGFKGRIVLYNSSKDAEFNRIVNQLTLFVPFCGVGRKTTMGFGKIRTFFNLQEG</sequence>
<organism evidence="2 3">
    <name type="scientific">Desulfurobacterium indicum</name>
    <dbReference type="NCBI Taxonomy" id="1914305"/>
    <lineage>
        <taxon>Bacteria</taxon>
        <taxon>Pseudomonadati</taxon>
        <taxon>Aquificota</taxon>
        <taxon>Aquificia</taxon>
        <taxon>Desulfurobacteriales</taxon>
        <taxon>Desulfurobacteriaceae</taxon>
        <taxon>Desulfurobacterium</taxon>
    </lineage>
</organism>
<evidence type="ECO:0000313" key="2">
    <source>
        <dbReference type="EMBL" id="OMH40393.1"/>
    </source>
</evidence>
<proteinExistence type="predicted"/>
<comment type="caution">
    <text evidence="2">The sequence shown here is derived from an EMBL/GenBank/DDBJ whole genome shotgun (WGS) entry which is preliminary data.</text>
</comment>
<accession>A0A1R1MKV4</accession>
<dbReference type="STRING" id="1914305.BLW93_05560"/>
<dbReference type="Gene3D" id="3.30.70.1900">
    <property type="match status" value="1"/>
</dbReference>
<feature type="domain" description="CRISPR-associated protein Cas6 C-terminal" evidence="1">
    <location>
        <begin position="135"/>
        <end position="252"/>
    </location>
</feature>
<dbReference type="InterPro" id="IPR045747">
    <property type="entry name" value="CRISPR-assoc_prot_Cas6_N_sf"/>
</dbReference>